<proteinExistence type="predicted"/>
<gene>
    <name evidence="1" type="ORF">AUC70_10080</name>
</gene>
<evidence type="ECO:0000313" key="2">
    <source>
        <dbReference type="Proteomes" id="UP000094172"/>
    </source>
</evidence>
<keyword evidence="2" id="KW-1185">Reference proteome</keyword>
<accession>A0A1E3VLV5</accession>
<dbReference type="EMBL" id="LPWE01000013">
    <property type="protein sequence ID" value="ODR93946.1"/>
    <property type="molecule type" value="Genomic_DNA"/>
</dbReference>
<protein>
    <submittedName>
        <fullName evidence="1">Uncharacterized protein</fullName>
    </submittedName>
</protein>
<dbReference type="AlphaFoldDB" id="A0A1E3VLV5"/>
<name>A0A1E3VLV5_9HYPH</name>
<dbReference type="STRING" id="1774970.AUC70_10080"/>
<dbReference type="Proteomes" id="UP000094172">
    <property type="component" value="Unassembled WGS sequence"/>
</dbReference>
<sequence>MAITCEDCSPYLSVTLLRGSGGQTPTSAQLRTAMRKVLKLAAAAPNSRVSSRDFKMPAAPKGLPDGLDVSWFHYEERRSPSWCPGANLEDRTHQAVYIFRKADLVAICFSDPAARNTAVRAIRSAEAAPLNRLKPLSAAETEAAFVESGLRTLWLGGAHRRTPIKADSKVLSGLELESALDPLEDQSFYYSSVRSTSSNKDLAPAGQAAIVGASPRQARIWLGPTRSWGEFATCVEKILDHAADKTGGKLPQRPPIPILARPVDGLDGVKDPYDMAVIVPELNLAEIAAGDEEALALQQFCDAARFKVAESTQPPGFEAEVFWDDEKLGRLGYTFDVRESGSVALTSEILEKIGDAEHQQAVLDLCCRPDYLSIYFDTGHTYARGQFYRTNFRDFPFPGWDWVNMSEEGIVVQREKPLDDKRFAVEDVGRAEDLSLFGFVARHWPNIKDRGPATGWLVCDDGSMESADFIHFDDSQEPPQLTLIHVKGSHSDRANRGVSVADYEVVVGQAVKNLRHVDRGLLLEKLKANSTGTLKDAVWLNGERQANREGVLAALGQAGSNMERHVVVLQPRVRRSVHDKIREKISAGAGTSDVRRMQQLDTLLLGARADCSSIGASFTAIGEDDTLPA</sequence>
<comment type="caution">
    <text evidence="1">The sequence shown here is derived from an EMBL/GenBank/DDBJ whole genome shotgun (WGS) entry which is preliminary data.</text>
</comment>
<reference evidence="1 2" key="1">
    <citation type="journal article" date="2016" name="Environ. Microbiol.">
        <title>New Methyloceanibacter diversity from North Sea sediments includes methanotroph containing solely the soluble methane monooxygenase.</title>
        <authorList>
            <person name="Vekeman B."/>
            <person name="Kerckhof F.M."/>
            <person name="Cremers G."/>
            <person name="de Vos P."/>
            <person name="Vandamme P."/>
            <person name="Boon N."/>
            <person name="Op den Camp H.J."/>
            <person name="Heylen K."/>
        </authorList>
    </citation>
    <scope>NUCLEOTIDE SEQUENCE [LARGE SCALE GENOMIC DNA]</scope>
    <source>
        <strain evidence="1 2">R-67176</strain>
    </source>
</reference>
<organism evidence="1 2">
    <name type="scientific">Methyloceanibacter stevinii</name>
    <dbReference type="NCBI Taxonomy" id="1774970"/>
    <lineage>
        <taxon>Bacteria</taxon>
        <taxon>Pseudomonadati</taxon>
        <taxon>Pseudomonadota</taxon>
        <taxon>Alphaproteobacteria</taxon>
        <taxon>Hyphomicrobiales</taxon>
        <taxon>Hyphomicrobiaceae</taxon>
        <taxon>Methyloceanibacter</taxon>
    </lineage>
</organism>
<evidence type="ECO:0000313" key="1">
    <source>
        <dbReference type="EMBL" id="ODR93946.1"/>
    </source>
</evidence>